<feature type="region of interest" description="Disordered" evidence="1">
    <location>
        <begin position="260"/>
        <end position="303"/>
    </location>
</feature>
<proteinExistence type="predicted"/>
<comment type="caution">
    <text evidence="3">The sequence shown here is derived from an EMBL/GenBank/DDBJ whole genome shotgun (WGS) entry which is preliminary data.</text>
</comment>
<name>A0ABT4BBJ5_9ACTN</name>
<accession>A0ABT4BBJ5</accession>
<evidence type="ECO:0000313" key="4">
    <source>
        <dbReference type="Proteomes" id="UP001151002"/>
    </source>
</evidence>
<keyword evidence="2" id="KW-0812">Transmembrane</keyword>
<dbReference type="EMBL" id="JAPNTZ010000017">
    <property type="protein sequence ID" value="MCY1143886.1"/>
    <property type="molecule type" value="Genomic_DNA"/>
</dbReference>
<sequence>MDSFQDLLINIVAAVIVFVAGVCARGLLGYIRSWRGRAFWGRKMLRGRTYLFIGTFSRLNHLEPSGFVGAGDSHAVHELATTLGRLGSSFKIVYASHVSDGQQLENLILLGLDEVNSLTSRVFERIGSGFRVDVDAMTIVDRDTGETYGAEWDGMQGSALADAGPGWSGLVDPNGVVDGRGLRADYGLLIRGQNPFAPDRTLVVMAGVYGYGTWAAARLPLDPDFQKRCVGLGNFECLFRVEVHQDQILATSIVSLRPLPAPPAPLSSPVPAQRRPDVHSEPPAPCAPGDSPPAAMADDQAGH</sequence>
<dbReference type="Proteomes" id="UP001151002">
    <property type="component" value="Unassembled WGS sequence"/>
</dbReference>
<evidence type="ECO:0000313" key="3">
    <source>
        <dbReference type="EMBL" id="MCY1143886.1"/>
    </source>
</evidence>
<gene>
    <name evidence="3" type="ORF">OWR29_38310</name>
</gene>
<reference evidence="3" key="1">
    <citation type="submission" date="2022-11" db="EMBL/GenBank/DDBJ databases">
        <authorList>
            <person name="Somphong A."/>
            <person name="Phongsopitanun W."/>
        </authorList>
    </citation>
    <scope>NUCLEOTIDE SEQUENCE</scope>
    <source>
        <strain evidence="3">Pm04-4</strain>
    </source>
</reference>
<organism evidence="3 4">
    <name type="scientific">Paractinoplanes pyxinae</name>
    <dbReference type="NCBI Taxonomy" id="2997416"/>
    <lineage>
        <taxon>Bacteria</taxon>
        <taxon>Bacillati</taxon>
        <taxon>Actinomycetota</taxon>
        <taxon>Actinomycetes</taxon>
        <taxon>Micromonosporales</taxon>
        <taxon>Micromonosporaceae</taxon>
        <taxon>Paractinoplanes</taxon>
    </lineage>
</organism>
<feature type="transmembrane region" description="Helical" evidence="2">
    <location>
        <begin position="7"/>
        <end position="28"/>
    </location>
</feature>
<evidence type="ECO:0000256" key="1">
    <source>
        <dbReference type="SAM" id="MobiDB-lite"/>
    </source>
</evidence>
<keyword evidence="2" id="KW-0472">Membrane</keyword>
<keyword evidence="4" id="KW-1185">Reference proteome</keyword>
<protein>
    <submittedName>
        <fullName evidence="3">Uncharacterized protein</fullName>
    </submittedName>
</protein>
<dbReference type="RefSeq" id="WP_267568406.1">
    <property type="nucleotide sequence ID" value="NZ_JAPNTZ010000017.1"/>
</dbReference>
<evidence type="ECO:0000256" key="2">
    <source>
        <dbReference type="SAM" id="Phobius"/>
    </source>
</evidence>
<keyword evidence="2" id="KW-1133">Transmembrane helix</keyword>